<proteinExistence type="predicted"/>
<dbReference type="Pfam" id="PF14149">
    <property type="entry name" value="YhfH"/>
    <property type="match status" value="1"/>
</dbReference>
<dbReference type="AlphaFoldDB" id="A0A7X2Z8A5"/>
<keyword evidence="2" id="KW-1185">Reference proteome</keyword>
<comment type="caution">
    <text evidence="1">The sequence shown here is derived from an EMBL/GenBank/DDBJ whole genome shotgun (WGS) entry which is preliminary data.</text>
</comment>
<organism evidence="1 2">
    <name type="scientific">Paenibacillus validus</name>
    <dbReference type="NCBI Taxonomy" id="44253"/>
    <lineage>
        <taxon>Bacteria</taxon>
        <taxon>Bacillati</taxon>
        <taxon>Bacillota</taxon>
        <taxon>Bacilli</taxon>
        <taxon>Bacillales</taxon>
        <taxon>Paenibacillaceae</taxon>
        <taxon>Paenibacillus</taxon>
    </lineage>
</organism>
<reference evidence="1 2" key="1">
    <citation type="submission" date="2019-11" db="EMBL/GenBank/DDBJ databases">
        <title>Draft genome sequences of five Paenibacillus species of dairy origin.</title>
        <authorList>
            <person name="Olajide A.M."/>
            <person name="Chen S."/>
            <person name="Lapointe G."/>
        </authorList>
    </citation>
    <scope>NUCLEOTIDE SEQUENCE [LARGE SCALE GENOMIC DNA]</scope>
    <source>
        <strain evidence="1 2">2CS3</strain>
    </source>
</reference>
<dbReference type="InterPro" id="IPR025432">
    <property type="entry name" value="YhfH-like"/>
</dbReference>
<dbReference type="EMBL" id="WNZX01000003">
    <property type="protein sequence ID" value="MUG70184.1"/>
    <property type="molecule type" value="Genomic_DNA"/>
</dbReference>
<evidence type="ECO:0000313" key="2">
    <source>
        <dbReference type="Proteomes" id="UP000450917"/>
    </source>
</evidence>
<evidence type="ECO:0000313" key="1">
    <source>
        <dbReference type="EMBL" id="MUG70184.1"/>
    </source>
</evidence>
<gene>
    <name evidence="1" type="ORF">GNP93_05760</name>
</gene>
<accession>A0A7X2Z8A5</accession>
<name>A0A7X2Z8A5_9BACL</name>
<sequence length="67" mass="7695">MIVEGIMMMKSTRFLETLEPKCCEKCGQSVEQLADCHTNVCFQCNESNFYPLSPVNTNKPFHTVVYE</sequence>
<protein>
    <submittedName>
        <fullName evidence="1">YhfH family protein</fullName>
    </submittedName>
</protein>
<dbReference type="Proteomes" id="UP000450917">
    <property type="component" value="Unassembled WGS sequence"/>
</dbReference>